<name>A0A9P5NB58_GYMJU</name>
<keyword evidence="1" id="KW-0175">Coiled coil</keyword>
<proteinExistence type="predicted"/>
<dbReference type="EMBL" id="JADNYJ010000200">
    <property type="protein sequence ID" value="KAF8875203.1"/>
    <property type="molecule type" value="Genomic_DNA"/>
</dbReference>
<dbReference type="Proteomes" id="UP000724874">
    <property type="component" value="Unassembled WGS sequence"/>
</dbReference>
<feature type="coiled-coil region" evidence="1">
    <location>
        <begin position="170"/>
        <end position="197"/>
    </location>
</feature>
<evidence type="ECO:0000313" key="3">
    <source>
        <dbReference type="Proteomes" id="UP000724874"/>
    </source>
</evidence>
<reference evidence="2" key="1">
    <citation type="submission" date="2020-11" db="EMBL/GenBank/DDBJ databases">
        <authorList>
            <consortium name="DOE Joint Genome Institute"/>
            <person name="Ahrendt S."/>
            <person name="Riley R."/>
            <person name="Andreopoulos W."/>
            <person name="LaButti K."/>
            <person name="Pangilinan J."/>
            <person name="Ruiz-duenas F.J."/>
            <person name="Barrasa J.M."/>
            <person name="Sanchez-Garcia M."/>
            <person name="Camarero S."/>
            <person name="Miyauchi S."/>
            <person name="Serrano A."/>
            <person name="Linde D."/>
            <person name="Babiker R."/>
            <person name="Drula E."/>
            <person name="Ayuso-Fernandez I."/>
            <person name="Pacheco R."/>
            <person name="Padilla G."/>
            <person name="Ferreira P."/>
            <person name="Barriuso J."/>
            <person name="Kellner H."/>
            <person name="Castanera R."/>
            <person name="Alfaro M."/>
            <person name="Ramirez L."/>
            <person name="Pisabarro A.G."/>
            <person name="Kuo A."/>
            <person name="Tritt A."/>
            <person name="Lipzen A."/>
            <person name="He G."/>
            <person name="Yan M."/>
            <person name="Ng V."/>
            <person name="Cullen D."/>
            <person name="Martin F."/>
            <person name="Rosso M.-N."/>
            <person name="Henrissat B."/>
            <person name="Hibbett D."/>
            <person name="Martinez A.T."/>
            <person name="Grigoriev I.V."/>
        </authorList>
    </citation>
    <scope>NUCLEOTIDE SEQUENCE</scope>
    <source>
        <strain evidence="2">AH 44721</strain>
    </source>
</reference>
<evidence type="ECO:0000256" key="1">
    <source>
        <dbReference type="SAM" id="Coils"/>
    </source>
</evidence>
<dbReference type="AlphaFoldDB" id="A0A9P5NB58"/>
<evidence type="ECO:0000313" key="2">
    <source>
        <dbReference type="EMBL" id="KAF8875203.1"/>
    </source>
</evidence>
<keyword evidence="3" id="KW-1185">Reference proteome</keyword>
<gene>
    <name evidence="2" type="ORF">CPB84DRAFT_1752734</name>
</gene>
<protein>
    <submittedName>
        <fullName evidence="2">Uncharacterized protein</fullName>
    </submittedName>
</protein>
<accession>A0A9P5NB58</accession>
<organism evidence="2 3">
    <name type="scientific">Gymnopilus junonius</name>
    <name type="common">Spectacular rustgill mushroom</name>
    <name type="synonym">Gymnopilus spectabilis subsp. junonius</name>
    <dbReference type="NCBI Taxonomy" id="109634"/>
    <lineage>
        <taxon>Eukaryota</taxon>
        <taxon>Fungi</taxon>
        <taxon>Dikarya</taxon>
        <taxon>Basidiomycota</taxon>
        <taxon>Agaricomycotina</taxon>
        <taxon>Agaricomycetes</taxon>
        <taxon>Agaricomycetidae</taxon>
        <taxon>Agaricales</taxon>
        <taxon>Agaricineae</taxon>
        <taxon>Hymenogastraceae</taxon>
        <taxon>Gymnopilus</taxon>
    </lineage>
</organism>
<comment type="caution">
    <text evidence="2">The sequence shown here is derived from an EMBL/GenBank/DDBJ whole genome shotgun (WGS) entry which is preliminary data.</text>
</comment>
<sequence>MQSGILVSSATSLLLGPVIDGDRRDPSLLFADMIWSTLKILASGDQLDALEKSTKMMSEDGGAQYEGVEGECVGLVARLAEIEREAADRRLTVAEARQVFLESYNRFLQPVPQEHSQDIGHDAYDTLVRKIDGVWEEVHGDIAVMSRGQSSVKRKLDDITDNFFVLHSHVDELHDDVRGLKKAKQDAEERINKVKANFFGYSKAQAKNQDLLLGCFDAIDKL</sequence>